<evidence type="ECO:0000256" key="2">
    <source>
        <dbReference type="ARBA" id="ARBA00023043"/>
    </source>
</evidence>
<dbReference type="PANTHER" id="PTHR24189:SF50">
    <property type="entry name" value="ANKYRIN REPEAT AND SOCS BOX PROTEIN 2"/>
    <property type="match status" value="1"/>
</dbReference>
<sequence length="572" mass="62372">MPGKPVALVGAIAKKPAPEPVTKASTLQLAAKGGQIETLERLIALGARLDEPGTSPASIKSLISSIGRGLYGPALRRLFLAGAGPGARLVHQLTQEHRDEALLELMRGCVGHRMRCRASRSEYLEFARVLLDAGADPDCCRLDREGISSSTLSFAVLSRPPETVSLLLDRGAHVNGPPDAKLPRRPRLPLHVPLCAVAHAMAADISNDEANRDALVQTVQALLGRGADINVRVLFRGSALHTDRLTSPLLIFLNSTNPWDAHDRSPKTIRNLRFLLDGGASPVAPPVETTSGLFERRNQGRWNWCAPDADVVRALLDYWVAGHPSRRRQLRATAEALAAYDYPPALPKAQEKKGAVQKKPAAEQVHGVIAGWRAVLGSVIDSLSASERSDFLYFYIVRKGTCPEHRARLCNHLSRHRSAGVLARATVAFLLQSGADVNHRVRQPGSEQERDREGRDGPTALHSICLWLAGRDPGEEGYEHLFGNFHPKCMGFRHTRQRLQFVRFLVGMCGADAGALHDGRAPAEVLEQLTRQGLDEQEVGSLWWQRDAETVRQARGSFVELLRGAAAAAGSR</sequence>
<reference evidence="4" key="5">
    <citation type="submission" date="2015-06" db="UniProtKB">
        <authorList>
            <consortium name="EnsemblFungi"/>
        </authorList>
    </citation>
    <scope>IDENTIFICATION</scope>
    <source>
        <strain evidence="4">ATCC 64411</strain>
    </source>
</reference>
<evidence type="ECO:0000313" key="3">
    <source>
        <dbReference type="EMBL" id="KLU88275.1"/>
    </source>
</evidence>
<dbReference type="STRING" id="644358.A0A0C4E473"/>
<dbReference type="Proteomes" id="UP000011715">
    <property type="component" value="Unassembled WGS sequence"/>
</dbReference>
<keyword evidence="2" id="KW-0040">ANK repeat</keyword>
<keyword evidence="5" id="KW-1185">Reference proteome</keyword>
<keyword evidence="1" id="KW-0677">Repeat</keyword>
<dbReference type="EMBL" id="ADBL01001756">
    <property type="status" value="NOT_ANNOTATED_CDS"/>
    <property type="molecule type" value="Genomic_DNA"/>
</dbReference>
<evidence type="ECO:0000313" key="5">
    <source>
        <dbReference type="Proteomes" id="UP000011715"/>
    </source>
</evidence>
<protein>
    <submittedName>
        <fullName evidence="3 4">Uncharacterized protein</fullName>
    </submittedName>
</protein>
<dbReference type="InterPro" id="IPR036770">
    <property type="entry name" value="Ankyrin_rpt-contain_sf"/>
</dbReference>
<reference evidence="4" key="4">
    <citation type="journal article" date="2015" name="G3 (Bethesda)">
        <title>Genome sequences of three phytopathogenic species of the Magnaporthaceae family of fungi.</title>
        <authorList>
            <person name="Okagaki L.H."/>
            <person name="Nunes C.C."/>
            <person name="Sailsbery J."/>
            <person name="Clay B."/>
            <person name="Brown D."/>
            <person name="John T."/>
            <person name="Oh Y."/>
            <person name="Young N."/>
            <person name="Fitzgerald M."/>
            <person name="Haas B.J."/>
            <person name="Zeng Q."/>
            <person name="Young S."/>
            <person name="Adiconis X."/>
            <person name="Fan L."/>
            <person name="Levin J.Z."/>
            <person name="Mitchell T.K."/>
            <person name="Okubara P.A."/>
            <person name="Farman M.L."/>
            <person name="Kohn L.M."/>
            <person name="Birren B."/>
            <person name="Ma L.-J."/>
            <person name="Dean R.A."/>
        </authorList>
    </citation>
    <scope>NUCLEOTIDE SEQUENCE</scope>
    <source>
        <strain evidence="4">ATCC 64411 / 73-15</strain>
    </source>
</reference>
<dbReference type="Gene3D" id="1.25.40.20">
    <property type="entry name" value="Ankyrin repeat-containing domain"/>
    <property type="match status" value="1"/>
</dbReference>
<dbReference type="eggNOG" id="ENOG502RKS0">
    <property type="taxonomic scope" value="Eukaryota"/>
</dbReference>
<dbReference type="SUPFAM" id="SSF48403">
    <property type="entry name" value="Ankyrin repeat"/>
    <property type="match status" value="1"/>
</dbReference>
<reference evidence="3" key="3">
    <citation type="submission" date="2011-03" db="EMBL/GenBank/DDBJ databases">
        <title>Annotation of Magnaporthe poae ATCC 64411.</title>
        <authorList>
            <person name="Ma L.-J."/>
            <person name="Dead R."/>
            <person name="Young S.K."/>
            <person name="Zeng Q."/>
            <person name="Gargeya S."/>
            <person name="Fitzgerald M."/>
            <person name="Haas B."/>
            <person name="Abouelleil A."/>
            <person name="Alvarado L."/>
            <person name="Arachchi H.M."/>
            <person name="Berlin A."/>
            <person name="Brown A."/>
            <person name="Chapman S.B."/>
            <person name="Chen Z."/>
            <person name="Dunbar C."/>
            <person name="Freedman E."/>
            <person name="Gearin G."/>
            <person name="Gellesch M."/>
            <person name="Goldberg J."/>
            <person name="Griggs A."/>
            <person name="Gujja S."/>
            <person name="Heiman D."/>
            <person name="Howarth C."/>
            <person name="Larson L."/>
            <person name="Lui A."/>
            <person name="MacDonald P.J.P."/>
            <person name="Mehta T."/>
            <person name="Montmayeur A."/>
            <person name="Murphy C."/>
            <person name="Neiman D."/>
            <person name="Pearson M."/>
            <person name="Priest M."/>
            <person name="Roberts A."/>
            <person name="Saif S."/>
            <person name="Shea T."/>
            <person name="Shenoy N."/>
            <person name="Sisk P."/>
            <person name="Stolte C."/>
            <person name="Sykes S."/>
            <person name="Yandava C."/>
            <person name="Wortman J."/>
            <person name="Nusbaum C."/>
            <person name="Birren B."/>
        </authorList>
    </citation>
    <scope>NUCLEOTIDE SEQUENCE</scope>
    <source>
        <strain evidence="3">ATCC 64411</strain>
    </source>
</reference>
<gene>
    <name evidence="3" type="ORF">MAPG_07262</name>
</gene>
<dbReference type="PANTHER" id="PTHR24189">
    <property type="entry name" value="MYOTROPHIN"/>
    <property type="match status" value="1"/>
</dbReference>
<dbReference type="InterPro" id="IPR050745">
    <property type="entry name" value="Multifunctional_regulatory"/>
</dbReference>
<dbReference type="VEuPathDB" id="FungiDB:MAPG_07262"/>
<name>A0A0C4E473_MAGP6</name>
<organism evidence="4 5">
    <name type="scientific">Magnaporthiopsis poae (strain ATCC 64411 / 73-15)</name>
    <name type="common">Kentucky bluegrass fungus</name>
    <name type="synonym">Magnaporthe poae</name>
    <dbReference type="NCBI Taxonomy" id="644358"/>
    <lineage>
        <taxon>Eukaryota</taxon>
        <taxon>Fungi</taxon>
        <taxon>Dikarya</taxon>
        <taxon>Ascomycota</taxon>
        <taxon>Pezizomycotina</taxon>
        <taxon>Sordariomycetes</taxon>
        <taxon>Sordariomycetidae</taxon>
        <taxon>Magnaporthales</taxon>
        <taxon>Magnaporthaceae</taxon>
        <taxon>Magnaporthiopsis</taxon>
    </lineage>
</organism>
<evidence type="ECO:0000256" key="1">
    <source>
        <dbReference type="ARBA" id="ARBA00022737"/>
    </source>
</evidence>
<proteinExistence type="predicted"/>
<dbReference type="EMBL" id="GL876971">
    <property type="protein sequence ID" value="KLU88275.1"/>
    <property type="molecule type" value="Genomic_DNA"/>
</dbReference>
<dbReference type="AlphaFoldDB" id="A0A0C4E473"/>
<reference evidence="3" key="2">
    <citation type="submission" date="2010-05" db="EMBL/GenBank/DDBJ databases">
        <title>The Genome Sequence of Magnaporthe poae strain ATCC 64411.</title>
        <authorList>
            <consortium name="The Broad Institute Genome Sequencing Platform"/>
            <consortium name="Broad Institute Genome Sequencing Center for Infectious Disease"/>
            <person name="Ma L.-J."/>
            <person name="Dead R."/>
            <person name="Young S."/>
            <person name="Zeng Q."/>
            <person name="Koehrsen M."/>
            <person name="Alvarado L."/>
            <person name="Berlin A."/>
            <person name="Chapman S.B."/>
            <person name="Chen Z."/>
            <person name="Freedman E."/>
            <person name="Gellesch M."/>
            <person name="Goldberg J."/>
            <person name="Griggs A."/>
            <person name="Gujja S."/>
            <person name="Heilman E.R."/>
            <person name="Heiman D."/>
            <person name="Hepburn T."/>
            <person name="Howarth C."/>
            <person name="Jen D."/>
            <person name="Larson L."/>
            <person name="Mehta T."/>
            <person name="Neiman D."/>
            <person name="Pearson M."/>
            <person name="Roberts A."/>
            <person name="Saif S."/>
            <person name="Shea T."/>
            <person name="Shenoy N."/>
            <person name="Sisk P."/>
            <person name="Stolte C."/>
            <person name="Sykes S."/>
            <person name="Walk T."/>
            <person name="White J."/>
            <person name="Yandava C."/>
            <person name="Haas B."/>
            <person name="Nusbaum C."/>
            <person name="Birren B."/>
        </authorList>
    </citation>
    <scope>NUCLEOTIDE SEQUENCE</scope>
    <source>
        <strain evidence="3">ATCC 64411</strain>
    </source>
</reference>
<accession>A0A0C4E473</accession>
<dbReference type="OMA" id="RHESEEH"/>
<reference evidence="5" key="1">
    <citation type="submission" date="2010-05" db="EMBL/GenBank/DDBJ databases">
        <title>The genome sequence of Magnaporthe poae strain ATCC 64411.</title>
        <authorList>
            <person name="Ma L.-J."/>
            <person name="Dead R."/>
            <person name="Young S."/>
            <person name="Zeng Q."/>
            <person name="Koehrsen M."/>
            <person name="Alvarado L."/>
            <person name="Berlin A."/>
            <person name="Chapman S.B."/>
            <person name="Chen Z."/>
            <person name="Freedman E."/>
            <person name="Gellesch M."/>
            <person name="Goldberg J."/>
            <person name="Griggs A."/>
            <person name="Gujja S."/>
            <person name="Heilman E.R."/>
            <person name="Heiman D."/>
            <person name="Hepburn T."/>
            <person name="Howarth C."/>
            <person name="Jen D."/>
            <person name="Larson L."/>
            <person name="Mehta T."/>
            <person name="Neiman D."/>
            <person name="Pearson M."/>
            <person name="Roberts A."/>
            <person name="Saif S."/>
            <person name="Shea T."/>
            <person name="Shenoy N."/>
            <person name="Sisk P."/>
            <person name="Stolte C."/>
            <person name="Sykes S."/>
            <person name="Walk T."/>
            <person name="White J."/>
            <person name="Yandava C."/>
            <person name="Haas B."/>
            <person name="Nusbaum C."/>
            <person name="Birren B."/>
        </authorList>
    </citation>
    <scope>NUCLEOTIDE SEQUENCE [LARGE SCALE GENOMIC DNA]</scope>
    <source>
        <strain evidence="5">ATCC 64411 / 73-15</strain>
    </source>
</reference>
<dbReference type="OrthoDB" id="5239102at2759"/>
<evidence type="ECO:0000313" key="4">
    <source>
        <dbReference type="EnsemblFungi" id="MAPG_07262T0"/>
    </source>
</evidence>
<dbReference type="EnsemblFungi" id="MAPG_07262T0">
    <property type="protein sequence ID" value="MAPG_07262T0"/>
    <property type="gene ID" value="MAPG_07262"/>
</dbReference>